<keyword evidence="3" id="KW-1185">Reference proteome</keyword>
<organism evidence="2 3">
    <name type="scientific">Candidatus Thiomargarita nelsonii</name>
    <dbReference type="NCBI Taxonomy" id="1003181"/>
    <lineage>
        <taxon>Bacteria</taxon>
        <taxon>Pseudomonadati</taxon>
        <taxon>Pseudomonadota</taxon>
        <taxon>Gammaproteobacteria</taxon>
        <taxon>Thiotrichales</taxon>
        <taxon>Thiotrichaceae</taxon>
        <taxon>Thiomargarita</taxon>
    </lineage>
</organism>
<proteinExistence type="predicted"/>
<dbReference type="InterPro" id="IPR023155">
    <property type="entry name" value="Cyt_c-552/4"/>
</dbReference>
<evidence type="ECO:0000259" key="1">
    <source>
        <dbReference type="Pfam" id="PF13435"/>
    </source>
</evidence>
<evidence type="ECO:0000313" key="3">
    <source>
        <dbReference type="Proteomes" id="UP000076962"/>
    </source>
</evidence>
<evidence type="ECO:0000313" key="2">
    <source>
        <dbReference type="EMBL" id="OAD22989.1"/>
    </source>
</evidence>
<dbReference type="AlphaFoldDB" id="A0A176S536"/>
<comment type="caution">
    <text evidence="2">The sequence shown here is derived from an EMBL/GenBank/DDBJ whole genome shotgun (WGS) entry which is preliminary data.</text>
</comment>
<dbReference type="SUPFAM" id="SSF48695">
    <property type="entry name" value="Multiheme cytochromes"/>
    <property type="match status" value="1"/>
</dbReference>
<dbReference type="InterPro" id="IPR036280">
    <property type="entry name" value="Multihaem_cyt_sf"/>
</dbReference>
<dbReference type="EMBL" id="LUTY01000619">
    <property type="protein sequence ID" value="OAD22989.1"/>
    <property type="molecule type" value="Genomic_DNA"/>
</dbReference>
<name>A0A176S536_9GAMM</name>
<gene>
    <name evidence="2" type="ORF">THIOM_001186</name>
</gene>
<sequence>MCGQCHTRGRSKDGIYFFPVGYRPGKTLSMFFNEDQPIEGRNSSKWWGNGHAHKRHQEYFAWKQGGHANSLKTLTENYDGRYGEVTSECLPCHAAKAALAGGRGVRLENVSQGITCAVCHHVHGKLDELRRTCADCHGDGAFYHQPERNANHVPCPPTAQVNCVNCHNPLTVKNGGGFTRHSHLPGIIPPKETAQFCVPSSYVNGDCHAGQEVDWLQEAFER</sequence>
<feature type="domain" description="Cytochrome c-552/4" evidence="1">
    <location>
        <begin position="56"/>
        <end position="120"/>
    </location>
</feature>
<accession>A0A176S536</accession>
<reference evidence="2 3" key="1">
    <citation type="submission" date="2016-05" db="EMBL/GenBank/DDBJ databases">
        <title>Single-cell genome of chain-forming Candidatus Thiomargarita nelsonii and comparison to other large sulfur-oxidizing bacteria.</title>
        <authorList>
            <person name="Winkel M."/>
            <person name="Salman V."/>
            <person name="Woyke T."/>
            <person name="Schulz-Vogt H."/>
            <person name="Richter M."/>
            <person name="Flood B."/>
            <person name="Bailey J."/>
            <person name="Amann R."/>
            <person name="Mussmann M."/>
        </authorList>
    </citation>
    <scope>NUCLEOTIDE SEQUENCE [LARGE SCALE GENOMIC DNA]</scope>
    <source>
        <strain evidence="2 3">THI036</strain>
    </source>
</reference>
<dbReference type="Proteomes" id="UP000076962">
    <property type="component" value="Unassembled WGS sequence"/>
</dbReference>
<protein>
    <submittedName>
        <fullName evidence="2">Cytochrome C family protein</fullName>
    </submittedName>
</protein>
<dbReference type="Gene3D" id="1.10.1130.10">
    <property type="entry name" value="Flavocytochrome C3, Chain A"/>
    <property type="match status" value="1"/>
</dbReference>
<dbReference type="Pfam" id="PF13435">
    <property type="entry name" value="Cytochrome_C554"/>
    <property type="match status" value="1"/>
</dbReference>